<feature type="chain" id="PRO_5021019896" description="KIB1-4 beta-propeller domain-containing protein" evidence="1">
    <location>
        <begin position="29"/>
        <end position="453"/>
    </location>
</feature>
<organism evidence="3 4">
    <name type="scientific">Setaria viridis</name>
    <name type="common">Green bristlegrass</name>
    <name type="synonym">Setaria italica subsp. viridis</name>
    <dbReference type="NCBI Taxonomy" id="4556"/>
    <lineage>
        <taxon>Eukaryota</taxon>
        <taxon>Viridiplantae</taxon>
        <taxon>Streptophyta</taxon>
        <taxon>Embryophyta</taxon>
        <taxon>Tracheophyta</taxon>
        <taxon>Spermatophyta</taxon>
        <taxon>Magnoliopsida</taxon>
        <taxon>Liliopsida</taxon>
        <taxon>Poales</taxon>
        <taxon>Poaceae</taxon>
        <taxon>PACMAD clade</taxon>
        <taxon>Panicoideae</taxon>
        <taxon>Panicodae</taxon>
        <taxon>Paniceae</taxon>
        <taxon>Cenchrinae</taxon>
        <taxon>Setaria</taxon>
    </lineage>
</organism>
<dbReference type="PANTHER" id="PTHR33110">
    <property type="entry name" value="F-BOX/KELCH-REPEAT PROTEIN-RELATED"/>
    <property type="match status" value="1"/>
</dbReference>
<reference evidence="3" key="1">
    <citation type="submission" date="2019-03" db="EMBL/GenBank/DDBJ databases">
        <title>WGS assembly of Setaria viridis.</title>
        <authorList>
            <person name="Huang P."/>
            <person name="Jenkins J."/>
            <person name="Grimwood J."/>
            <person name="Barry K."/>
            <person name="Healey A."/>
            <person name="Mamidi S."/>
            <person name="Sreedasyam A."/>
            <person name="Shu S."/>
            <person name="Feldman M."/>
            <person name="Wu J."/>
            <person name="Yu Y."/>
            <person name="Chen C."/>
            <person name="Johnson J."/>
            <person name="Rokhsar D."/>
            <person name="Baxter I."/>
            <person name="Schmutz J."/>
            <person name="Brutnell T."/>
            <person name="Kellogg E."/>
        </authorList>
    </citation>
    <scope>NUCLEOTIDE SEQUENCE [LARGE SCALE GENOMIC DNA]</scope>
</reference>
<dbReference type="EMBL" id="CM016556">
    <property type="protein sequence ID" value="TKW14715.1"/>
    <property type="molecule type" value="Genomic_DNA"/>
</dbReference>
<keyword evidence="1" id="KW-0732">Signal</keyword>
<proteinExistence type="predicted"/>
<protein>
    <recommendedName>
        <fullName evidence="2">KIB1-4 beta-propeller domain-containing protein</fullName>
    </recommendedName>
</protein>
<dbReference type="InterPro" id="IPR005174">
    <property type="entry name" value="KIB1-4_b-propeller"/>
</dbReference>
<evidence type="ECO:0000256" key="1">
    <source>
        <dbReference type="SAM" id="SignalP"/>
    </source>
</evidence>
<dbReference type="AlphaFoldDB" id="A0A4U6UI92"/>
<evidence type="ECO:0000313" key="4">
    <source>
        <dbReference type="Proteomes" id="UP000298652"/>
    </source>
</evidence>
<dbReference type="Gramene" id="TKW14715">
    <property type="protein sequence ID" value="TKW14715"/>
    <property type="gene ID" value="SEVIR_5G184200v2"/>
</dbReference>
<sequence length="453" mass="49812">MAPPPAPWAEGLAIDLLLLIIAGLCCQADRASFASVCQRWREAAKLAKPVRSQIPWLLLPSPSSTPSIFSFFSGLRRRIRSLPADFRRERLCGSHPGGWVAVALGPFGGHLLANIFSGARVGLPHRLMQLPSPILRVTPVLIRAVMLSAAPTAAHCVAGALVCGASNVAFCCPGDSHWFAYPEIDGLQDMVYYAGEEEEKRGFYVLEGLGDVQVLSFDIIQVKSPPTVMKYVVRAKSIKYVMPEQAPDTMLSSLPASTCRTGYLVVSRAKLLKVLRYYSRDGQTGARRTLLFRVFEMQISSDHRASWMELDNLDGRVLFVGRGCSRAFEASQLHGFNGGSIYYLDDAEFDVMPCLQNEAEYPSSDMGMYSMRGSTTVRPSLDAPSANMRPATYGAKTYLTRFVNGDNGNQQSSVVEMTEDEARRSTGGEIIGTRWSILSEPQSKFSPPIWFCP</sequence>
<accession>A0A4U6UI92</accession>
<dbReference type="Proteomes" id="UP000298652">
    <property type="component" value="Chromosome 5"/>
</dbReference>
<gene>
    <name evidence="3" type="ORF">SEVIR_5G184200v2</name>
</gene>
<evidence type="ECO:0000259" key="2">
    <source>
        <dbReference type="Pfam" id="PF03478"/>
    </source>
</evidence>
<keyword evidence="4" id="KW-1185">Reference proteome</keyword>
<dbReference type="Pfam" id="PF03478">
    <property type="entry name" value="Beta-prop_KIB1-4"/>
    <property type="match status" value="1"/>
</dbReference>
<evidence type="ECO:0000313" key="3">
    <source>
        <dbReference type="EMBL" id="TKW14715.1"/>
    </source>
</evidence>
<dbReference type="PANTHER" id="PTHR33110:SF132">
    <property type="entry name" value="OS01G0520260 PROTEIN"/>
    <property type="match status" value="1"/>
</dbReference>
<feature type="signal peptide" evidence="1">
    <location>
        <begin position="1"/>
        <end position="28"/>
    </location>
</feature>
<name>A0A4U6UI92_SETVI</name>
<feature type="domain" description="KIB1-4 beta-propeller" evidence="2">
    <location>
        <begin position="81"/>
        <end position="369"/>
    </location>
</feature>
<dbReference type="OMA" id="ASWMELD"/>